<accession>A0A930URK6</accession>
<organism evidence="1">
    <name type="scientific">Gallibacterium anatis</name>
    <dbReference type="NCBI Taxonomy" id="750"/>
    <lineage>
        <taxon>Bacteria</taxon>
        <taxon>Pseudomonadati</taxon>
        <taxon>Pseudomonadota</taxon>
        <taxon>Gammaproteobacteria</taxon>
        <taxon>Pasteurellales</taxon>
        <taxon>Pasteurellaceae</taxon>
        <taxon>Gallibacterium</taxon>
    </lineage>
</organism>
<proteinExistence type="predicted"/>
<sequence>MAIPKDIHLNSRTFGGNNTIKQIIDDANNLCLAQQCDLNKMRSSLIERGYKTKDVDNVINEIIK</sequence>
<protein>
    <submittedName>
        <fullName evidence="1">Uncharacterized protein</fullName>
    </submittedName>
</protein>
<name>A0A930URK6_9PAST</name>
<dbReference type="EMBL" id="JADION010000021">
    <property type="protein sequence ID" value="MBF4102687.1"/>
    <property type="molecule type" value="Genomic_DNA"/>
</dbReference>
<gene>
    <name evidence="1" type="ORF">INT80_08350</name>
</gene>
<dbReference type="AlphaFoldDB" id="A0A930URK6"/>
<evidence type="ECO:0000313" key="1">
    <source>
        <dbReference type="EMBL" id="MBF4102687.1"/>
    </source>
</evidence>
<reference evidence="1" key="1">
    <citation type="submission" date="2020-11" db="EMBL/GenBank/DDBJ databases">
        <title>Gallibacterium anatis 1637, full genome, WGS.</title>
        <authorList>
            <person name="Laishevtcev A.I."/>
            <person name="Yakimova E.A."/>
            <person name="Petkovich D."/>
            <person name="Stepanova T.V."/>
            <person name="Kalendr R.S."/>
            <person name="Rubalsky E.O."/>
            <person name="Zulkarneev E.R."/>
            <person name="Aleshkin A.V."/>
        </authorList>
    </citation>
    <scope>NUCLEOTIDE SEQUENCE</scope>
    <source>
        <strain evidence="1">1637</strain>
    </source>
</reference>
<comment type="caution">
    <text evidence="1">The sequence shown here is derived from an EMBL/GenBank/DDBJ whole genome shotgun (WGS) entry which is preliminary data.</text>
</comment>